<dbReference type="EMBL" id="SMLW01000611">
    <property type="protein sequence ID" value="MTI27077.1"/>
    <property type="molecule type" value="Genomic_DNA"/>
</dbReference>
<dbReference type="Proteomes" id="UP000798808">
    <property type="component" value="Unassembled WGS sequence"/>
</dbReference>
<evidence type="ECO:0000313" key="2">
    <source>
        <dbReference type="Proteomes" id="UP000798808"/>
    </source>
</evidence>
<organism evidence="1 2">
    <name type="scientific">Fulvivirga kasyanovii</name>
    <dbReference type="NCBI Taxonomy" id="396812"/>
    <lineage>
        <taxon>Bacteria</taxon>
        <taxon>Pseudomonadati</taxon>
        <taxon>Bacteroidota</taxon>
        <taxon>Cytophagia</taxon>
        <taxon>Cytophagales</taxon>
        <taxon>Fulvivirgaceae</taxon>
        <taxon>Fulvivirga</taxon>
    </lineage>
</organism>
<keyword evidence="2" id="KW-1185">Reference proteome</keyword>
<gene>
    <name evidence="1" type="ORF">E1163_19125</name>
</gene>
<reference evidence="1 2" key="1">
    <citation type="submission" date="2019-02" db="EMBL/GenBank/DDBJ databases">
        <authorList>
            <person name="Goldberg S.R."/>
            <person name="Haltli B.A."/>
            <person name="Correa H."/>
            <person name="Russell K.G."/>
        </authorList>
    </citation>
    <scope>NUCLEOTIDE SEQUENCE [LARGE SCALE GENOMIC DNA]</scope>
    <source>
        <strain evidence="1 2">JCM 16186</strain>
    </source>
</reference>
<name>A0ABW9RSD4_9BACT</name>
<dbReference type="RefSeq" id="WP_155174081.1">
    <property type="nucleotide sequence ID" value="NZ_BAAAFL010000029.1"/>
</dbReference>
<evidence type="ECO:0000313" key="1">
    <source>
        <dbReference type="EMBL" id="MTI27077.1"/>
    </source>
</evidence>
<accession>A0ABW9RSD4</accession>
<comment type="caution">
    <text evidence="1">The sequence shown here is derived from an EMBL/GenBank/DDBJ whole genome shotgun (WGS) entry which is preliminary data.</text>
</comment>
<sequence length="59" mass="7055">MNKENLSYRFYDEGLELLYEAHIHRGQQKKDSKLEELLEKSSFFLEVGNLSCYRVMPKV</sequence>
<proteinExistence type="predicted"/>
<protein>
    <submittedName>
        <fullName evidence="1">Uncharacterized protein</fullName>
    </submittedName>
</protein>